<dbReference type="NCBIfam" id="TIGR01641">
    <property type="entry name" value="phageSPP1_gp7"/>
    <property type="match status" value="1"/>
</dbReference>
<accession>A0A8I0U7F4</accession>
<name>A0A8I0U7F4_MORMO</name>
<dbReference type="Proteomes" id="UP000650477">
    <property type="component" value="Unassembled WGS sequence"/>
</dbReference>
<gene>
    <name evidence="2" type="ORF">CYG68_03695</name>
</gene>
<dbReference type="InterPro" id="IPR006528">
    <property type="entry name" value="Phage_head_morphogenesis_dom"/>
</dbReference>
<proteinExistence type="predicted"/>
<protein>
    <submittedName>
        <fullName evidence="2">Phage head morphogenesis protein</fullName>
    </submittedName>
</protein>
<evidence type="ECO:0000313" key="2">
    <source>
        <dbReference type="EMBL" id="MBE8611518.1"/>
    </source>
</evidence>
<reference evidence="2" key="1">
    <citation type="submission" date="2017-12" db="EMBL/GenBank/DDBJ databases">
        <title>Genome sequencing and analysis.</title>
        <authorList>
            <person name="Huang Y.-T."/>
        </authorList>
    </citation>
    <scope>NUCLEOTIDE SEQUENCE</scope>
    <source>
        <strain evidence="2">VGH116</strain>
    </source>
</reference>
<feature type="domain" description="Phage head morphogenesis" evidence="1">
    <location>
        <begin position="57"/>
        <end position="189"/>
    </location>
</feature>
<dbReference type="EMBL" id="PKLF01000003">
    <property type="protein sequence ID" value="MBE8611518.1"/>
    <property type="molecule type" value="Genomic_DNA"/>
</dbReference>
<evidence type="ECO:0000259" key="1">
    <source>
        <dbReference type="Pfam" id="PF04233"/>
    </source>
</evidence>
<sequence length="272" mass="30877">MLTAHDIAVCLTLSPAKIIDYLAQKELFISWDWHDLWQEEFAGARTVAKVTRLDILQDVYNALEKASKEGKNQRWFRKELEPVLQAKGWWGRVTEVNPDTGEEQEITAGSPWRLDTIYRTNMSVMYSAGRWAEQIENSDDRPYWWYVAIKDSHTRREHLLLDGTVLPASHPFWQKFYPPNGWGCRCSVIALTAEEVKARGLVIGGLEGVLGEQMQLVSRQTGEMRAVSTWTAGGKTVSPDAGFSYNPGLAYRPDLNKYSGPLAELAKRELSQ</sequence>
<dbReference type="Pfam" id="PF04233">
    <property type="entry name" value="Phage_Mu_F"/>
    <property type="match status" value="1"/>
</dbReference>
<organism evidence="2 3">
    <name type="scientific">Morganella morganii</name>
    <name type="common">Proteus morganii</name>
    <dbReference type="NCBI Taxonomy" id="582"/>
    <lineage>
        <taxon>Bacteria</taxon>
        <taxon>Pseudomonadati</taxon>
        <taxon>Pseudomonadota</taxon>
        <taxon>Gammaproteobacteria</taxon>
        <taxon>Enterobacterales</taxon>
        <taxon>Morganellaceae</taxon>
        <taxon>Morganella</taxon>
    </lineage>
</organism>
<evidence type="ECO:0000313" key="3">
    <source>
        <dbReference type="Proteomes" id="UP000650477"/>
    </source>
</evidence>
<comment type="caution">
    <text evidence="2">The sequence shown here is derived from an EMBL/GenBank/DDBJ whole genome shotgun (WGS) entry which is preliminary data.</text>
</comment>
<dbReference type="AlphaFoldDB" id="A0A8I0U7F4"/>
<dbReference type="RefSeq" id="WP_193829478.1">
    <property type="nucleotide sequence ID" value="NZ_PKLF01000003.1"/>
</dbReference>